<evidence type="ECO:0000313" key="1">
    <source>
        <dbReference type="EMBL" id="KAJ4444422.1"/>
    </source>
</evidence>
<name>A0ABQ8TF78_PERAM</name>
<keyword evidence="2" id="KW-1185">Reference proteome</keyword>
<dbReference type="Proteomes" id="UP001148838">
    <property type="component" value="Unassembled WGS sequence"/>
</dbReference>
<dbReference type="EMBL" id="JAJSOF020000011">
    <property type="protein sequence ID" value="KAJ4444422.1"/>
    <property type="molecule type" value="Genomic_DNA"/>
</dbReference>
<gene>
    <name evidence="1" type="ORF">ANN_06214</name>
</gene>
<proteinExistence type="predicted"/>
<sequence length="79" mass="8738">MAGLCEGDNEPPGFLKASKKIDAESEELVRLVTHYSISVLEYLNEVFPQRWIGRGSPILPAPLDWPPLSPDLTTCDNAQ</sequence>
<evidence type="ECO:0000313" key="2">
    <source>
        <dbReference type="Proteomes" id="UP001148838"/>
    </source>
</evidence>
<accession>A0ABQ8TF78</accession>
<protein>
    <submittedName>
        <fullName evidence="1">Uncharacterized protein</fullName>
    </submittedName>
</protein>
<organism evidence="1 2">
    <name type="scientific">Periplaneta americana</name>
    <name type="common">American cockroach</name>
    <name type="synonym">Blatta americana</name>
    <dbReference type="NCBI Taxonomy" id="6978"/>
    <lineage>
        <taxon>Eukaryota</taxon>
        <taxon>Metazoa</taxon>
        <taxon>Ecdysozoa</taxon>
        <taxon>Arthropoda</taxon>
        <taxon>Hexapoda</taxon>
        <taxon>Insecta</taxon>
        <taxon>Pterygota</taxon>
        <taxon>Neoptera</taxon>
        <taxon>Polyneoptera</taxon>
        <taxon>Dictyoptera</taxon>
        <taxon>Blattodea</taxon>
        <taxon>Blattoidea</taxon>
        <taxon>Blattidae</taxon>
        <taxon>Blattinae</taxon>
        <taxon>Periplaneta</taxon>
    </lineage>
</organism>
<reference evidence="1 2" key="1">
    <citation type="journal article" date="2022" name="Allergy">
        <title>Genome assembly and annotation of Periplaneta americana reveal a comprehensive cockroach allergen profile.</title>
        <authorList>
            <person name="Wang L."/>
            <person name="Xiong Q."/>
            <person name="Saelim N."/>
            <person name="Wang L."/>
            <person name="Nong W."/>
            <person name="Wan A.T."/>
            <person name="Shi M."/>
            <person name="Liu X."/>
            <person name="Cao Q."/>
            <person name="Hui J.H.L."/>
            <person name="Sookrung N."/>
            <person name="Leung T.F."/>
            <person name="Tungtrongchitr A."/>
            <person name="Tsui S.K.W."/>
        </authorList>
    </citation>
    <scope>NUCLEOTIDE SEQUENCE [LARGE SCALE GENOMIC DNA]</scope>
    <source>
        <strain evidence="1">PWHHKU_190912</strain>
    </source>
</reference>
<comment type="caution">
    <text evidence="1">The sequence shown here is derived from an EMBL/GenBank/DDBJ whole genome shotgun (WGS) entry which is preliminary data.</text>
</comment>